<sequence length="336" mass="37997">MGALGGETVILDEYASLLAPLGIEQVSRCDVLQTLWGGYGELVRLSVRGAHGPSVIVKHIRLPKPTCHPRGWNTDRAHQRKLSSYQVECRWYQDYAGQCLSHTPVPRPLQIEWQDQEMLLVIEDLRTLGYTKVSQQATPTQIQSVLRWLAWFHASHIGSPADGLWDNGTYWHLATRPDELAALDDSRLKRAAVKLDRLLSEAPYQTLVHGDAKLANFCFRADDRGAAAVDFQYVGRGCAMKDVALFISSAVEPAQCAELESALLDRYFRYLTQALQHCRPELSAHQVERAWRPLFALAWADFQRFIKGWSPGHWKINPYTEALTERALDVVEAHRG</sequence>
<dbReference type="SMART" id="SM00587">
    <property type="entry name" value="CHK"/>
    <property type="match status" value="1"/>
</dbReference>
<dbReference type="STRING" id="1219065.VPR01S_12_00830"/>
<dbReference type="eggNOG" id="COG2334">
    <property type="taxonomic scope" value="Bacteria"/>
</dbReference>
<dbReference type="RefSeq" id="WP_021706245.1">
    <property type="nucleotide sequence ID" value="NZ_BATJ01000012.1"/>
</dbReference>
<gene>
    <name evidence="2" type="ORF">VPR01S_12_00830</name>
</gene>
<proteinExistence type="predicted"/>
<evidence type="ECO:0000259" key="1">
    <source>
        <dbReference type="SMART" id="SM00587"/>
    </source>
</evidence>
<dbReference type="Gene3D" id="3.90.1200.10">
    <property type="match status" value="1"/>
</dbReference>
<reference evidence="2 3" key="1">
    <citation type="submission" date="2013-09" db="EMBL/GenBank/DDBJ databases">
        <title>Whole genome shotgun sequence of Vibrio proteolyticus NBRC 13287.</title>
        <authorList>
            <person name="Isaki S."/>
            <person name="Hosoyama A."/>
            <person name="Numata M."/>
            <person name="Hashimoto M."/>
            <person name="Hosoyama Y."/>
            <person name="Tsuchikane K."/>
            <person name="Noguchi M."/>
            <person name="Hirakata S."/>
            <person name="Ichikawa N."/>
            <person name="Ohji S."/>
            <person name="Yamazoe A."/>
            <person name="Fujita N."/>
        </authorList>
    </citation>
    <scope>NUCLEOTIDE SEQUENCE [LARGE SCALE GENOMIC DNA]</scope>
    <source>
        <strain evidence="2 3">NBRC 13287</strain>
    </source>
</reference>
<feature type="domain" description="CHK kinase-like" evidence="1">
    <location>
        <begin position="120"/>
        <end position="277"/>
    </location>
</feature>
<name>U3BEY8_VIBPR</name>
<dbReference type="AlphaFoldDB" id="U3BEY8"/>
<evidence type="ECO:0000313" key="2">
    <source>
        <dbReference type="EMBL" id="GAD68274.1"/>
    </source>
</evidence>
<protein>
    <recommendedName>
        <fullName evidence="1">CHK kinase-like domain-containing protein</fullName>
    </recommendedName>
</protein>
<organism evidence="2 3">
    <name type="scientific">Vibrio proteolyticus NBRC 13287</name>
    <dbReference type="NCBI Taxonomy" id="1219065"/>
    <lineage>
        <taxon>Bacteria</taxon>
        <taxon>Pseudomonadati</taxon>
        <taxon>Pseudomonadota</taxon>
        <taxon>Gammaproteobacteria</taxon>
        <taxon>Vibrionales</taxon>
        <taxon>Vibrionaceae</taxon>
        <taxon>Vibrio</taxon>
    </lineage>
</organism>
<accession>U3BEY8</accession>
<dbReference type="InterPro" id="IPR011009">
    <property type="entry name" value="Kinase-like_dom_sf"/>
</dbReference>
<comment type="caution">
    <text evidence="2">The sequence shown here is derived from an EMBL/GenBank/DDBJ whole genome shotgun (WGS) entry which is preliminary data.</text>
</comment>
<dbReference type="InterPro" id="IPR002575">
    <property type="entry name" value="Aminoglycoside_PTrfase"/>
</dbReference>
<dbReference type="Pfam" id="PF01636">
    <property type="entry name" value="APH"/>
    <property type="match status" value="1"/>
</dbReference>
<dbReference type="Proteomes" id="UP000016570">
    <property type="component" value="Unassembled WGS sequence"/>
</dbReference>
<evidence type="ECO:0000313" key="3">
    <source>
        <dbReference type="Proteomes" id="UP000016570"/>
    </source>
</evidence>
<dbReference type="PANTHER" id="PTHR11012:SF30">
    <property type="entry name" value="PROTEIN KINASE-LIKE DOMAIN-CONTAINING"/>
    <property type="match status" value="1"/>
</dbReference>
<dbReference type="EMBL" id="BATJ01000012">
    <property type="protein sequence ID" value="GAD68274.1"/>
    <property type="molecule type" value="Genomic_DNA"/>
</dbReference>
<dbReference type="SUPFAM" id="SSF56112">
    <property type="entry name" value="Protein kinase-like (PK-like)"/>
    <property type="match status" value="1"/>
</dbReference>
<dbReference type="InterPro" id="IPR015897">
    <property type="entry name" value="CHK_kinase-like"/>
</dbReference>
<dbReference type="PANTHER" id="PTHR11012">
    <property type="entry name" value="PROTEIN KINASE-LIKE DOMAIN-CONTAINING"/>
    <property type="match status" value="1"/>
</dbReference>
<keyword evidence="3" id="KW-1185">Reference proteome</keyword>